<dbReference type="Gene3D" id="2.170.220.10">
    <property type="match status" value="1"/>
</dbReference>
<keyword evidence="4 9" id="KW-0067">ATP-binding</keyword>
<dbReference type="Gene3D" id="1.10.730.10">
    <property type="entry name" value="Isoleucyl-tRNA Synthetase, Domain 1"/>
    <property type="match status" value="1"/>
</dbReference>
<dbReference type="Gene3D" id="3.40.50.620">
    <property type="entry name" value="HUPs"/>
    <property type="match status" value="1"/>
</dbReference>
<dbReference type="NCBIfam" id="TIGR00398">
    <property type="entry name" value="metG"/>
    <property type="match status" value="1"/>
</dbReference>
<feature type="domain" description="Methionyl/Leucyl tRNA synthetase" evidence="10">
    <location>
        <begin position="61"/>
        <end position="415"/>
    </location>
</feature>
<evidence type="ECO:0000256" key="3">
    <source>
        <dbReference type="ARBA" id="ARBA00022741"/>
    </source>
</evidence>
<evidence type="ECO:0000256" key="4">
    <source>
        <dbReference type="ARBA" id="ARBA00022840"/>
    </source>
</evidence>
<proteinExistence type="inferred from homology"/>
<protein>
    <recommendedName>
        <fullName evidence="7">Methionine--tRNA ligase, mitochondrial</fullName>
        <ecNumber evidence="1">6.1.1.10</ecNumber>
    </recommendedName>
    <alternativeName>
        <fullName evidence="8">Mitochondrial methionyl-tRNA synthetase</fullName>
    </alternativeName>
</protein>
<dbReference type="Proteomes" id="UP001303046">
    <property type="component" value="Unassembled WGS sequence"/>
</dbReference>
<dbReference type="EC" id="6.1.1.10" evidence="1"/>
<dbReference type="InterPro" id="IPR023457">
    <property type="entry name" value="Met-tRNA_synth_2"/>
</dbReference>
<dbReference type="CDD" id="cd07957">
    <property type="entry name" value="Anticodon_Ia_Met"/>
    <property type="match status" value="1"/>
</dbReference>
<keyword evidence="2 9" id="KW-0436">Ligase</keyword>
<dbReference type="InterPro" id="IPR009080">
    <property type="entry name" value="tRNAsynth_Ia_anticodon-bd"/>
</dbReference>
<dbReference type="PANTHER" id="PTHR43326:SF1">
    <property type="entry name" value="METHIONINE--TRNA LIGASE, MITOCHONDRIAL"/>
    <property type="match status" value="1"/>
</dbReference>
<keyword evidence="6 9" id="KW-0030">Aminoacyl-tRNA synthetase</keyword>
<dbReference type="InterPro" id="IPR041872">
    <property type="entry name" value="Anticodon_Met"/>
</dbReference>
<dbReference type="SUPFAM" id="SSF52374">
    <property type="entry name" value="Nucleotidylyl transferase"/>
    <property type="match status" value="1"/>
</dbReference>
<sequence length="568" mass="65279">MVGKIRKLPRIPPRTPLRHQRVPSEHCFLSYRVLLDFRSSQQIRMRLQRSLLLLLRRNHSYITTPIFYANAAPHLGHLYTVVLADATHRWQKLREPGNIHVFSTGTDEHGIKIFRAAEKAQKDPLKFCDETSRKFRDLFQEFGIVNTEFIRTTEDRHKRCVEHVWKRLSDSGYIYKDIYAGWYSIVDECFFADADVEDSPSGKVVKGTQNAVEWVEEQNYMFRLSAFRDKVKQWLLTTDVIRPKHYLQFILQDLEWDGDLSISRSRARLPWGIVVPDDDTQTVYVWLDALVNYLSVIGYLKTMDVWPPTCQILGKDIMKFHAFYWPAFLMAIELPLPKKLFVHGHWLVDNAKMSKSVGNVIDPLVAMKSYTTEGLRYFLLKQGLPHGDSNFSREKAINVINSDLVNNIGNLLSRATVKKLNPTQKYHDFVPNVLNGDLADMAGSLLKELTEIRGRTMQLYDDMLFYKAVEGIIAVVKSGNGFFQFAQPWKLESGEKLDSVLGLAYETLRMTSILLQPVIPSLASNILTRLGVPPEERQVEQAEFHPTSGGRHFGPDLGPLLPRITDKS</sequence>
<dbReference type="CDD" id="cd00814">
    <property type="entry name" value="MetRS_core"/>
    <property type="match status" value="1"/>
</dbReference>
<dbReference type="InterPro" id="IPR014758">
    <property type="entry name" value="Met-tRNA_synth"/>
</dbReference>
<keyword evidence="5 9" id="KW-0648">Protein biosynthesis</keyword>
<name>A0ABR1CQR0_NECAM</name>
<evidence type="ECO:0000256" key="1">
    <source>
        <dbReference type="ARBA" id="ARBA00012838"/>
    </source>
</evidence>
<keyword evidence="12" id="KW-1185">Reference proteome</keyword>
<evidence type="ECO:0000256" key="7">
    <source>
        <dbReference type="ARBA" id="ARBA00026124"/>
    </source>
</evidence>
<dbReference type="Pfam" id="PF09334">
    <property type="entry name" value="tRNA-synt_1g"/>
    <property type="match status" value="1"/>
</dbReference>
<evidence type="ECO:0000256" key="6">
    <source>
        <dbReference type="ARBA" id="ARBA00023146"/>
    </source>
</evidence>
<evidence type="ECO:0000256" key="8">
    <source>
        <dbReference type="ARBA" id="ARBA00030331"/>
    </source>
</evidence>
<evidence type="ECO:0000313" key="11">
    <source>
        <dbReference type="EMBL" id="KAK6740683.1"/>
    </source>
</evidence>
<comment type="similarity">
    <text evidence="9">Belongs to the class-I aminoacyl-tRNA synthetase family.</text>
</comment>
<evidence type="ECO:0000259" key="10">
    <source>
        <dbReference type="Pfam" id="PF09334"/>
    </source>
</evidence>
<evidence type="ECO:0000256" key="5">
    <source>
        <dbReference type="ARBA" id="ARBA00022917"/>
    </source>
</evidence>
<accession>A0ABR1CQR0</accession>
<keyword evidence="3 9" id="KW-0547">Nucleotide-binding</keyword>
<evidence type="ECO:0000256" key="9">
    <source>
        <dbReference type="RuleBase" id="RU363039"/>
    </source>
</evidence>
<dbReference type="InterPro" id="IPR015413">
    <property type="entry name" value="Methionyl/Leucyl_tRNA_Synth"/>
</dbReference>
<dbReference type="InterPro" id="IPR033911">
    <property type="entry name" value="MetRS_core"/>
</dbReference>
<dbReference type="SUPFAM" id="SSF47323">
    <property type="entry name" value="Anticodon-binding domain of a subclass of class I aminoacyl-tRNA synthetases"/>
    <property type="match status" value="1"/>
</dbReference>
<dbReference type="PANTHER" id="PTHR43326">
    <property type="entry name" value="METHIONYL-TRNA SYNTHETASE"/>
    <property type="match status" value="1"/>
</dbReference>
<gene>
    <name evidence="11" type="primary">Necator_chrIII.g9641</name>
    <name evidence="11" type="ORF">RB195_008876</name>
</gene>
<evidence type="ECO:0000256" key="2">
    <source>
        <dbReference type="ARBA" id="ARBA00022598"/>
    </source>
</evidence>
<dbReference type="InterPro" id="IPR014729">
    <property type="entry name" value="Rossmann-like_a/b/a_fold"/>
</dbReference>
<dbReference type="PRINTS" id="PR01041">
    <property type="entry name" value="TRNASYNTHMET"/>
</dbReference>
<organism evidence="11 12">
    <name type="scientific">Necator americanus</name>
    <name type="common">Human hookworm</name>
    <dbReference type="NCBI Taxonomy" id="51031"/>
    <lineage>
        <taxon>Eukaryota</taxon>
        <taxon>Metazoa</taxon>
        <taxon>Ecdysozoa</taxon>
        <taxon>Nematoda</taxon>
        <taxon>Chromadorea</taxon>
        <taxon>Rhabditida</taxon>
        <taxon>Rhabditina</taxon>
        <taxon>Rhabditomorpha</taxon>
        <taxon>Strongyloidea</taxon>
        <taxon>Ancylostomatidae</taxon>
        <taxon>Bunostominae</taxon>
        <taxon>Necator</taxon>
    </lineage>
</organism>
<dbReference type="EMBL" id="JAVFWL010000003">
    <property type="protein sequence ID" value="KAK6740683.1"/>
    <property type="molecule type" value="Genomic_DNA"/>
</dbReference>
<evidence type="ECO:0000313" key="12">
    <source>
        <dbReference type="Proteomes" id="UP001303046"/>
    </source>
</evidence>
<reference evidence="11 12" key="1">
    <citation type="submission" date="2023-08" db="EMBL/GenBank/DDBJ databases">
        <title>A Necator americanus chromosomal reference genome.</title>
        <authorList>
            <person name="Ilik V."/>
            <person name="Petrzelkova K.J."/>
            <person name="Pardy F."/>
            <person name="Fuh T."/>
            <person name="Niatou-Singa F.S."/>
            <person name="Gouil Q."/>
            <person name="Baker L."/>
            <person name="Ritchie M.E."/>
            <person name="Jex A.R."/>
            <person name="Gazzola D."/>
            <person name="Li H."/>
            <person name="Toshio Fujiwara R."/>
            <person name="Zhan B."/>
            <person name="Aroian R.V."/>
            <person name="Pafco B."/>
            <person name="Schwarz E.M."/>
        </authorList>
    </citation>
    <scope>NUCLEOTIDE SEQUENCE [LARGE SCALE GENOMIC DNA]</scope>
    <source>
        <strain evidence="11 12">Aroian</strain>
        <tissue evidence="11">Whole animal</tissue>
    </source>
</reference>
<comment type="caution">
    <text evidence="11">The sequence shown here is derived from an EMBL/GenBank/DDBJ whole genome shotgun (WGS) entry which is preliminary data.</text>
</comment>